<sequence>MLNKKIENLLKSNKKYISEKNEILKAKVYEDAVNINKELIELLLSDGKVRETYFTEINGVLVFDKQGFLNFLESKDFLPDSYTAFKNKIGLTDRNGNYLLDNDDIVLSFPYKDCVLVGGQDKDDQKREEKMYNEILASEEISTLFSPKVLTNIKRFGKISSQSVSQSVSQSDVIFSENDNLIIKGNNLIALASLLKRYEGKVKCIYIDPPYNTGNDSFGYNDRFNHSTWLVFMKNRLELAKRLLSDDGVITVQCDDREQAYLKVLIDEIFGRENFLNCVAVKMSENTGVKMSHAKNRFPKLKEYILIYTKPSFKEFIEIDKYKEEEWDSENNIFIENLTGEQRNLLVNLEKKERNNEEDVIIGNNILKFAKKVPLSDKIKSLNFKNEEEKKEWLFKNSYRIIKTAGSSSLIKVVKKIKEMPKQDLAAAVSKKGVLFFYITDFNRGTKEPRLRVIFADSNIFKNPCDFWQDIKTSGAISDEGGVKFVNSKKPEKILYRLIKMITKPNDIILDFFLGSGTTAAAAHKMGRRYIGIEQMDYIEDIAVKRLKKVIDGEQTGISKTVNWQGGGSFVYCELKENGQKLIDSVLSSDGESIDEIKEKIFSDDRIVPYITKQELKKVDKDFFDLKFEEKKKVLIDLVDKNKLYVNYSDINNEEYDISKEEKQFNDSFYKDVK</sequence>
<comment type="caution">
    <text evidence="7">The sequence shown here is derived from an EMBL/GenBank/DDBJ whole genome shotgun (WGS) entry which is preliminary data.</text>
</comment>
<dbReference type="EMBL" id="LSDD01000116">
    <property type="protein sequence ID" value="KXB63067.1"/>
    <property type="molecule type" value="Genomic_DNA"/>
</dbReference>
<dbReference type="InterPro" id="IPR022221">
    <property type="entry name" value="TypeIII_RM_meth"/>
</dbReference>
<dbReference type="InterPro" id="IPR002295">
    <property type="entry name" value="N4/N6-MTase_EcoPI_Mod-like"/>
</dbReference>
<dbReference type="GO" id="GO:0005737">
    <property type="term" value="C:cytoplasm"/>
    <property type="evidence" value="ECO:0007669"/>
    <property type="project" value="TreeGrafter"/>
</dbReference>
<reference evidence="8" key="1">
    <citation type="submission" date="2016-01" db="EMBL/GenBank/DDBJ databases">
        <authorList>
            <person name="Mitreva M."/>
            <person name="Pepin K.H."/>
            <person name="Mihindukulasuriya K.A."/>
            <person name="Fulton R."/>
            <person name="Fronick C."/>
            <person name="O'Laughlin M."/>
            <person name="Miner T."/>
            <person name="Herter B."/>
            <person name="Rosa B.A."/>
            <person name="Cordes M."/>
            <person name="Tomlinson C."/>
            <person name="Wollam A."/>
            <person name="Palsikar V.B."/>
            <person name="Mardis E.R."/>
            <person name="Wilson R.K."/>
        </authorList>
    </citation>
    <scope>NUCLEOTIDE SEQUENCE [LARGE SCALE GENOMIC DNA]</scope>
    <source>
        <strain evidence="8">KA00185</strain>
    </source>
</reference>
<keyword evidence="4" id="KW-0949">S-adenosyl-L-methionine</keyword>
<dbReference type="InterPro" id="IPR001091">
    <property type="entry name" value="RM_Methyltransferase"/>
</dbReference>
<keyword evidence="3 7" id="KW-0808">Transferase</keyword>
<dbReference type="RefSeq" id="WP_060918264.1">
    <property type="nucleotide sequence ID" value="NZ_KQ960093.1"/>
</dbReference>
<dbReference type="GO" id="GO:0008170">
    <property type="term" value="F:N-methyltransferase activity"/>
    <property type="evidence" value="ECO:0007669"/>
    <property type="project" value="InterPro"/>
</dbReference>
<comment type="similarity">
    <text evidence="1">Belongs to the N(4)/N(6)-methyltransferase family.</text>
</comment>
<evidence type="ECO:0000256" key="4">
    <source>
        <dbReference type="ARBA" id="ARBA00022691"/>
    </source>
</evidence>
<dbReference type="PROSITE" id="PS00092">
    <property type="entry name" value="N6_MTASE"/>
    <property type="match status" value="1"/>
</dbReference>
<dbReference type="AlphaFoldDB" id="A0A134A5T8"/>
<dbReference type="STRING" id="157687.HMPREF3180_01633"/>
<evidence type="ECO:0000313" key="8">
    <source>
        <dbReference type="Proteomes" id="UP000070483"/>
    </source>
</evidence>
<dbReference type="GO" id="GO:0032259">
    <property type="term" value="P:methylation"/>
    <property type="evidence" value="ECO:0007669"/>
    <property type="project" value="UniProtKB-KW"/>
</dbReference>
<dbReference type="InterPro" id="IPR002941">
    <property type="entry name" value="DNA_methylase_N4/N6"/>
</dbReference>
<evidence type="ECO:0000256" key="1">
    <source>
        <dbReference type="ARBA" id="ARBA00006594"/>
    </source>
</evidence>
<feature type="domain" description="Type III restriction/modification enzyme methylation subunit" evidence="6">
    <location>
        <begin position="36"/>
        <end position="91"/>
    </location>
</feature>
<organism evidence="7 8">
    <name type="scientific">Leptotrichia wadei</name>
    <dbReference type="NCBI Taxonomy" id="157687"/>
    <lineage>
        <taxon>Bacteria</taxon>
        <taxon>Fusobacteriati</taxon>
        <taxon>Fusobacteriota</taxon>
        <taxon>Fusobacteriia</taxon>
        <taxon>Fusobacteriales</taxon>
        <taxon>Leptotrichiaceae</taxon>
        <taxon>Leptotrichia</taxon>
    </lineage>
</organism>
<feature type="domain" description="DNA methylase N-4/N-6" evidence="5">
    <location>
        <begin position="202"/>
        <end position="544"/>
    </location>
</feature>
<dbReference type="Pfam" id="PF01555">
    <property type="entry name" value="N6_N4_Mtase"/>
    <property type="match status" value="1"/>
</dbReference>
<dbReference type="SUPFAM" id="SSF53335">
    <property type="entry name" value="S-adenosyl-L-methionine-dependent methyltransferases"/>
    <property type="match status" value="1"/>
</dbReference>
<dbReference type="Proteomes" id="UP000070483">
    <property type="component" value="Unassembled WGS sequence"/>
</dbReference>
<evidence type="ECO:0000259" key="5">
    <source>
        <dbReference type="Pfam" id="PF01555"/>
    </source>
</evidence>
<dbReference type="GO" id="GO:0003677">
    <property type="term" value="F:DNA binding"/>
    <property type="evidence" value="ECO:0007669"/>
    <property type="project" value="InterPro"/>
</dbReference>
<protein>
    <submittedName>
        <fullName evidence="7">DNA (Cytosine-5-)-methyltransferase</fullName>
    </submittedName>
</protein>
<dbReference type="PRINTS" id="PR00508">
    <property type="entry name" value="S21N4MTFRASE"/>
</dbReference>
<accession>A0A134A5T8</accession>
<dbReference type="PIRSF" id="PIRSF015855">
    <property type="entry name" value="TypeIII_Mtase_mKpnI"/>
    <property type="match status" value="1"/>
</dbReference>
<evidence type="ECO:0000256" key="3">
    <source>
        <dbReference type="ARBA" id="ARBA00022679"/>
    </source>
</evidence>
<keyword evidence="2 7" id="KW-0489">Methyltransferase</keyword>
<name>A0A134A5T8_9FUSO</name>
<dbReference type="InterPro" id="IPR029063">
    <property type="entry name" value="SAM-dependent_MTases_sf"/>
</dbReference>
<dbReference type="PATRIC" id="fig|157687.3.peg.1623"/>
<keyword evidence="8" id="KW-1185">Reference proteome</keyword>
<dbReference type="PANTHER" id="PTHR13370">
    <property type="entry name" value="RNA METHYLASE-RELATED"/>
    <property type="match status" value="1"/>
</dbReference>
<dbReference type="PANTHER" id="PTHR13370:SF16">
    <property type="entry name" value="SITE-SPECIFIC DNA-METHYLTRANSFERASE (ADENINE-SPECIFIC)"/>
    <property type="match status" value="1"/>
</dbReference>
<evidence type="ECO:0000256" key="2">
    <source>
        <dbReference type="ARBA" id="ARBA00022603"/>
    </source>
</evidence>
<evidence type="ECO:0000313" key="7">
    <source>
        <dbReference type="EMBL" id="KXB63067.1"/>
    </source>
</evidence>
<dbReference type="Pfam" id="PF12564">
    <property type="entry name" value="TypeIII_RM_meth"/>
    <property type="match status" value="1"/>
</dbReference>
<dbReference type="InterPro" id="IPR002052">
    <property type="entry name" value="DNA_methylase_N6_adenine_CS"/>
</dbReference>
<dbReference type="OrthoDB" id="9800801at2"/>
<gene>
    <name evidence="7" type="ORF">HMPREF3180_01633</name>
</gene>
<evidence type="ECO:0000259" key="6">
    <source>
        <dbReference type="Pfam" id="PF12564"/>
    </source>
</evidence>
<dbReference type="Gene3D" id="3.40.50.150">
    <property type="entry name" value="Vaccinia Virus protein VP39"/>
    <property type="match status" value="1"/>
</dbReference>
<proteinExistence type="inferred from homology"/>